<evidence type="ECO:0000313" key="6">
    <source>
        <dbReference type="EMBL" id="MRZ50091.1"/>
    </source>
</evidence>
<feature type="transmembrane region" description="Helical" evidence="1">
    <location>
        <begin position="80"/>
        <end position="104"/>
    </location>
</feature>
<evidence type="ECO:0000313" key="9">
    <source>
        <dbReference type="EMBL" id="QJE28179.1"/>
    </source>
</evidence>
<organism evidence="2 11">
    <name type="scientific">Parabacteroides distasonis</name>
    <dbReference type="NCBI Taxonomy" id="823"/>
    <lineage>
        <taxon>Bacteria</taxon>
        <taxon>Pseudomonadati</taxon>
        <taxon>Bacteroidota</taxon>
        <taxon>Bacteroidia</taxon>
        <taxon>Bacteroidales</taxon>
        <taxon>Tannerellaceae</taxon>
        <taxon>Parabacteroides</taxon>
    </lineage>
</organism>
<protein>
    <recommendedName>
        <fullName evidence="17">Transmembrane protein</fullName>
    </recommendedName>
</protein>
<dbReference type="Proteomes" id="UP000441358">
    <property type="component" value="Unassembled WGS sequence"/>
</dbReference>
<reference evidence="12" key="2">
    <citation type="submission" date="2017-04" db="EMBL/GenBank/DDBJ databases">
        <title>Function of individual gut microbiota members based on whole genome sequencing of pure cultures obtained from chicken caecum.</title>
        <authorList>
            <person name="Medvecky M."/>
            <person name="Cejkova D."/>
            <person name="Polansky O."/>
            <person name="Karasova D."/>
            <person name="Kubasova T."/>
            <person name="Cizek A."/>
            <person name="Rychlik I."/>
        </authorList>
    </citation>
    <scope>NUCLEOTIDE SEQUENCE [LARGE SCALE GENOMIC DNA]</scope>
    <source>
        <strain evidence="12">An199</strain>
    </source>
</reference>
<dbReference type="EMBL" id="JAQMPJ010000010">
    <property type="protein sequence ID" value="MDB9005727.1"/>
    <property type="molecule type" value="Genomic_DNA"/>
</dbReference>
<reference evidence="10 11" key="1">
    <citation type="submission" date="2015-09" db="EMBL/GenBank/DDBJ databases">
        <authorList>
            <consortium name="Pathogen Informatics"/>
        </authorList>
    </citation>
    <scope>NUCLEOTIDE SEQUENCE [LARGE SCALE GENOMIC DNA]</scope>
    <source>
        <strain evidence="3 10">2789STDY5608822</strain>
        <strain evidence="2 11">2789STDY5608872</strain>
    </source>
</reference>
<evidence type="ECO:0000313" key="5">
    <source>
        <dbReference type="EMBL" id="MRY95826.1"/>
    </source>
</evidence>
<dbReference type="AlphaFoldDB" id="A0A173R504"/>
<evidence type="ECO:0000313" key="2">
    <source>
        <dbReference type="EMBL" id="CUM72922.1"/>
    </source>
</evidence>
<dbReference type="EMBL" id="WKMC01000003">
    <property type="protein sequence ID" value="MRZ50091.1"/>
    <property type="molecule type" value="Genomic_DNA"/>
</dbReference>
<evidence type="ECO:0000313" key="7">
    <source>
        <dbReference type="EMBL" id="MSB75749.1"/>
    </source>
</evidence>
<evidence type="ECO:0000313" key="14">
    <source>
        <dbReference type="Proteomes" id="UP000441609"/>
    </source>
</evidence>
<reference evidence="8" key="3">
    <citation type="journal article" date="2018" name="BMC Genomics">
        <title>Whole genome sequencing and function prediction of 133 gut anaerobes isolated from chicken caecum in pure cultures.</title>
        <authorList>
            <person name="Medvecky M."/>
            <person name="Cejkova D."/>
            <person name="Polansky O."/>
            <person name="Karasova D."/>
            <person name="Kubasova T."/>
            <person name="Cizek A."/>
            <person name="Rychlik I."/>
        </authorList>
    </citation>
    <scope>NUCLEOTIDE SEQUENCE</scope>
    <source>
        <strain evidence="8">An199</strain>
    </source>
</reference>
<evidence type="ECO:0000313" key="11">
    <source>
        <dbReference type="Proteomes" id="UP000095591"/>
    </source>
</evidence>
<name>A0A173R504_PARDI</name>
<dbReference type="Proteomes" id="UP000095591">
    <property type="component" value="Unassembled WGS sequence"/>
</dbReference>
<evidence type="ECO:0000313" key="10">
    <source>
        <dbReference type="Proteomes" id="UP000095455"/>
    </source>
</evidence>
<dbReference type="EMBL" id="CP051672">
    <property type="protein sequence ID" value="QJE28179.1"/>
    <property type="molecule type" value="Genomic_DNA"/>
</dbReference>
<feature type="transmembrane region" description="Helical" evidence="1">
    <location>
        <begin position="110"/>
        <end position="131"/>
    </location>
</feature>
<accession>A0A173R504</accession>
<feature type="transmembrane region" description="Helical" evidence="1">
    <location>
        <begin position="9"/>
        <end position="34"/>
    </location>
</feature>
<sequence length="139" mass="16064">MKFGVNKKVLLYTAGCVWIFAGINILRIGIVTWLNDTHYWLFKIGEATIVFLLFFNLVFKRLFYKHSERISRKNGKHCPFSFFDVKGWIIMIFMIAFGITIRALHLLPNSFISVFYTGLSTALIITGFLFLRQGKTVGN</sequence>
<reference evidence="13 14" key="4">
    <citation type="journal article" date="2019" name="Nat. Med.">
        <title>A library of human gut bacterial isolates paired with longitudinal multiomics data enables mechanistic microbiome research.</title>
        <authorList>
            <person name="Poyet M."/>
            <person name="Groussin M."/>
            <person name="Gibbons S.M."/>
            <person name="Avila-Pacheco J."/>
            <person name="Jiang X."/>
            <person name="Kearney S.M."/>
            <person name="Perrotta A.R."/>
            <person name="Berdy B."/>
            <person name="Zhao S."/>
            <person name="Lieberman T.D."/>
            <person name="Swanson P.K."/>
            <person name="Smith M."/>
            <person name="Roesemann S."/>
            <person name="Alexander J.E."/>
            <person name="Rich S.A."/>
            <person name="Livny J."/>
            <person name="Vlamakis H."/>
            <person name="Clish C."/>
            <person name="Bullock K."/>
            <person name="Deik A."/>
            <person name="Scott J."/>
            <person name="Pierce K.A."/>
            <person name="Xavier R.J."/>
            <person name="Alm E.J."/>
        </authorList>
    </citation>
    <scope>NUCLEOTIDE SEQUENCE [LARGE SCALE GENOMIC DNA]</scope>
    <source>
        <strain evidence="7 14">BIOML-A20</strain>
        <strain evidence="6 13">BIOML-A32</strain>
        <strain evidence="5 15">BIOML-A9</strain>
    </source>
</reference>
<dbReference type="EMBL" id="WKMY01000026">
    <property type="protein sequence ID" value="MRY95826.1"/>
    <property type="molecule type" value="Genomic_DNA"/>
</dbReference>
<keyword evidence="1" id="KW-0812">Transmembrane</keyword>
<dbReference type="Proteomes" id="UP000461276">
    <property type="component" value="Unassembled WGS sequence"/>
</dbReference>
<dbReference type="Proteomes" id="UP000501982">
    <property type="component" value="Chromosome"/>
</dbReference>
<evidence type="ECO:0000313" key="8">
    <source>
        <dbReference type="EMBL" id="OUP13936.1"/>
    </source>
</evidence>
<evidence type="ECO:0000313" key="12">
    <source>
        <dbReference type="Proteomes" id="UP000195950"/>
    </source>
</evidence>
<keyword evidence="1" id="KW-1133">Transmembrane helix</keyword>
<proteinExistence type="predicted"/>
<reference evidence="9 16" key="5">
    <citation type="submission" date="2020-04" db="EMBL/GenBank/DDBJ databases">
        <title>Complete Genomes and Methylome analysis of CBBP consortium that reverse antibiotic-induced susceptibility to vancomycin-resistant Enterococcus faecium infection.</title>
        <authorList>
            <person name="Fomenkov A."/>
            <person name="Zhang Z."/>
            <person name="Pamer E."/>
            <person name="Roberts R.J."/>
        </authorList>
    </citation>
    <scope>NUCLEOTIDE SEQUENCE [LARGE SCALE GENOMIC DNA]</scope>
    <source>
        <strain evidence="16">CBBP</strain>
        <strain evidence="9">CBBP-1</strain>
    </source>
</reference>
<dbReference type="EMBL" id="NFJX01000035">
    <property type="protein sequence ID" value="OUP13936.1"/>
    <property type="molecule type" value="Genomic_DNA"/>
</dbReference>
<dbReference type="Proteomes" id="UP000441609">
    <property type="component" value="Unassembled WGS sequence"/>
</dbReference>
<dbReference type="EMBL" id="CYXP01000001">
    <property type="protein sequence ID" value="CUM72922.1"/>
    <property type="molecule type" value="Genomic_DNA"/>
</dbReference>
<dbReference type="Proteomes" id="UP001210126">
    <property type="component" value="Unassembled WGS sequence"/>
</dbReference>
<dbReference type="Proteomes" id="UP000195950">
    <property type="component" value="Unassembled WGS sequence"/>
</dbReference>
<evidence type="ECO:0000313" key="13">
    <source>
        <dbReference type="Proteomes" id="UP000441358"/>
    </source>
</evidence>
<evidence type="ECO:0000313" key="15">
    <source>
        <dbReference type="Proteomes" id="UP000461276"/>
    </source>
</evidence>
<evidence type="ECO:0000313" key="16">
    <source>
        <dbReference type="Proteomes" id="UP000501982"/>
    </source>
</evidence>
<gene>
    <name evidence="8" type="ORF">B5F32_20655</name>
    <name evidence="3" type="ORF">ERS852380_02078</name>
    <name evidence="2" type="ORF">ERS852429_00249</name>
    <name evidence="6" type="ORF">GKD66_07620</name>
    <name evidence="5" type="ORF">GKD67_21820</name>
    <name evidence="7" type="ORF">GKD70_21025</name>
    <name evidence="9" type="ORF">HHO38_07445</name>
    <name evidence="4" type="ORF">PN599_12010</name>
</gene>
<feature type="transmembrane region" description="Helical" evidence="1">
    <location>
        <begin position="40"/>
        <end position="59"/>
    </location>
</feature>
<dbReference type="OrthoDB" id="1097929at2"/>
<evidence type="ECO:0000256" key="1">
    <source>
        <dbReference type="SAM" id="Phobius"/>
    </source>
</evidence>
<evidence type="ECO:0000313" key="4">
    <source>
        <dbReference type="EMBL" id="MDB9005727.1"/>
    </source>
</evidence>
<dbReference type="RefSeq" id="WP_005857951.1">
    <property type="nucleotide sequence ID" value="NZ_BQOC01000001.1"/>
</dbReference>
<reference evidence="4" key="6">
    <citation type="submission" date="2023-01" db="EMBL/GenBank/DDBJ databases">
        <title>Human gut microbiome strain richness.</title>
        <authorList>
            <person name="Chen-Liaw A."/>
        </authorList>
    </citation>
    <scope>NUCLEOTIDE SEQUENCE</scope>
    <source>
        <strain evidence="4">RTP21484st1_E5_RTP21484_190118</strain>
    </source>
</reference>
<dbReference type="EMBL" id="WKMO01000031">
    <property type="protein sequence ID" value="MSB75749.1"/>
    <property type="molecule type" value="Genomic_DNA"/>
</dbReference>
<evidence type="ECO:0008006" key="17">
    <source>
        <dbReference type="Google" id="ProtNLM"/>
    </source>
</evidence>
<dbReference type="Proteomes" id="UP000095455">
    <property type="component" value="Unassembled WGS sequence"/>
</dbReference>
<keyword evidence="1" id="KW-0472">Membrane</keyword>
<dbReference type="EMBL" id="CYYK01000006">
    <property type="protein sequence ID" value="CUO33394.1"/>
    <property type="molecule type" value="Genomic_DNA"/>
</dbReference>
<evidence type="ECO:0000313" key="3">
    <source>
        <dbReference type="EMBL" id="CUO33394.1"/>
    </source>
</evidence>